<evidence type="ECO:0000313" key="1">
    <source>
        <dbReference type="EMBL" id="MBL0422155.1"/>
    </source>
</evidence>
<sequence>MNQATQAGRPLEVPVQPELAEALFESFRWSDTPQGHAYWEERFWALLGAAEPMAGA</sequence>
<proteinExistence type="predicted"/>
<dbReference type="RefSeq" id="WP_201685232.1">
    <property type="nucleotide sequence ID" value="NZ_JAEQNA010000007.1"/>
</dbReference>
<protein>
    <submittedName>
        <fullName evidence="1">Uncharacterized protein</fullName>
    </submittedName>
</protein>
<name>A0A936ZR92_9BURK</name>
<gene>
    <name evidence="1" type="ORF">JI739_17540</name>
</gene>
<dbReference type="AlphaFoldDB" id="A0A936ZR92"/>
<dbReference type="Proteomes" id="UP000613011">
    <property type="component" value="Unassembled WGS sequence"/>
</dbReference>
<organism evidence="1 2">
    <name type="scientific">Ramlibacter aurantiacus</name>
    <dbReference type="NCBI Taxonomy" id="2801330"/>
    <lineage>
        <taxon>Bacteria</taxon>
        <taxon>Pseudomonadati</taxon>
        <taxon>Pseudomonadota</taxon>
        <taxon>Betaproteobacteria</taxon>
        <taxon>Burkholderiales</taxon>
        <taxon>Comamonadaceae</taxon>
        <taxon>Ramlibacter</taxon>
    </lineage>
</organism>
<keyword evidence="2" id="KW-1185">Reference proteome</keyword>
<accession>A0A936ZR92</accession>
<evidence type="ECO:0000313" key="2">
    <source>
        <dbReference type="Proteomes" id="UP000613011"/>
    </source>
</evidence>
<reference evidence="1" key="1">
    <citation type="submission" date="2021-01" db="EMBL/GenBank/DDBJ databases">
        <title>Ramlibacter sp. strain AW1 16S ribosomal RNA gene Genome sequencing and assembly.</title>
        <authorList>
            <person name="Kang M."/>
        </authorList>
    </citation>
    <scope>NUCLEOTIDE SEQUENCE</scope>
    <source>
        <strain evidence="1">AW1</strain>
    </source>
</reference>
<comment type="caution">
    <text evidence="1">The sequence shown here is derived from an EMBL/GenBank/DDBJ whole genome shotgun (WGS) entry which is preliminary data.</text>
</comment>
<dbReference type="EMBL" id="JAEQNA010000007">
    <property type="protein sequence ID" value="MBL0422155.1"/>
    <property type="molecule type" value="Genomic_DNA"/>
</dbReference>